<dbReference type="GeneID" id="117648463"/>
<evidence type="ECO:0000256" key="9">
    <source>
        <dbReference type="ARBA" id="ARBA00023136"/>
    </source>
</evidence>
<dbReference type="PANTHER" id="PTHR13205:SF15">
    <property type="entry name" value="DOLICHOL KINASE"/>
    <property type="match status" value="1"/>
</dbReference>
<feature type="transmembrane region" description="Helical" evidence="10">
    <location>
        <begin position="95"/>
        <end position="111"/>
    </location>
</feature>
<dbReference type="Proteomes" id="UP000515158">
    <property type="component" value="Unplaced"/>
</dbReference>
<feature type="transmembrane region" description="Helical" evidence="10">
    <location>
        <begin position="357"/>
        <end position="377"/>
    </location>
</feature>
<feature type="transmembrane region" description="Helical" evidence="10">
    <location>
        <begin position="193"/>
        <end position="214"/>
    </location>
</feature>
<comment type="subcellular location">
    <subcellularLocation>
        <location evidence="1">Endoplasmic reticulum membrane</location>
        <topology evidence="1">Multi-pass membrane protein</topology>
    </subcellularLocation>
</comment>
<keyword evidence="4" id="KW-0808">Transferase</keyword>
<proteinExistence type="inferred from homology"/>
<dbReference type="EC" id="2.7.1.108" evidence="3"/>
<feature type="transmembrane region" description="Helical" evidence="10">
    <location>
        <begin position="264"/>
        <end position="282"/>
    </location>
</feature>
<dbReference type="RefSeq" id="XP_034246891.1">
    <property type="nucleotide sequence ID" value="XM_034391000.1"/>
</dbReference>
<keyword evidence="8 10" id="KW-1133">Transmembrane helix</keyword>
<evidence type="ECO:0000256" key="6">
    <source>
        <dbReference type="ARBA" id="ARBA00022777"/>
    </source>
</evidence>
<feature type="transmembrane region" description="Helical" evidence="10">
    <location>
        <begin position="221"/>
        <end position="252"/>
    </location>
</feature>
<protein>
    <recommendedName>
        <fullName evidence="3">dolichol kinase</fullName>
        <ecNumber evidence="3">2.7.1.108</ecNumber>
    </recommendedName>
</protein>
<dbReference type="GO" id="GO:0043048">
    <property type="term" value="P:dolichyl monophosphate biosynthetic process"/>
    <property type="evidence" value="ECO:0007669"/>
    <property type="project" value="TreeGrafter"/>
</dbReference>
<evidence type="ECO:0000256" key="4">
    <source>
        <dbReference type="ARBA" id="ARBA00022679"/>
    </source>
</evidence>
<feature type="transmembrane region" description="Helical" evidence="10">
    <location>
        <begin position="117"/>
        <end position="138"/>
    </location>
</feature>
<sequence>MEDLFCQYKTLCKSIRVSFKNCGYNLRPRAEAGLWVVPLIPTALLVSTLKQIFAGGQASLSHVYFATTVVSCGVLVTTILYLMRFLPKLGHRIHNAYLGVPAVGTLLFLLITQNGFILSILGGVMSSYGVLAGLPTLLTLAPSCFTIGEAVVVVHCLIIFVYSSAVNLCHVAFSHVPLLAEMDISQETSYDISTVILQVGMLSVLLMLGVLVASPETREPYLFYVVLSLAVLTTVVCLHLLLGGSPFIWIVLNITRDQGTFNIFLWWIICSIAATVSVHRQVRWEQKASTSQRKLFHLLAVVVFGLGILNVPDLIYLASGVCFAIFLVLEAARILQIPPLSDILKNGFILYGDEKDILIALTPLYLLAGMAAPLWLSPLGNIPIEAAHLMPYLSGLLSIGVGDTAASYIGSNFGSTKWPGTNRTVEGTIACFTSQLAVTLLLIFFDYLPGDILSLFRNVVAIGATSMIESRTDQVDNMVLPLVHFILT</sequence>
<keyword evidence="9 10" id="KW-0472">Membrane</keyword>
<feature type="transmembrane region" description="Helical" evidence="10">
    <location>
        <begin position="294"/>
        <end position="311"/>
    </location>
</feature>
<evidence type="ECO:0000256" key="3">
    <source>
        <dbReference type="ARBA" id="ARBA00012132"/>
    </source>
</evidence>
<feature type="transmembrane region" description="Helical" evidence="10">
    <location>
        <begin position="32"/>
        <end position="52"/>
    </location>
</feature>
<evidence type="ECO:0000313" key="11">
    <source>
        <dbReference type="Proteomes" id="UP000515158"/>
    </source>
</evidence>
<dbReference type="GO" id="GO:0004168">
    <property type="term" value="F:dolichol kinase activity"/>
    <property type="evidence" value="ECO:0007669"/>
    <property type="project" value="UniProtKB-EC"/>
</dbReference>
<evidence type="ECO:0000313" key="12">
    <source>
        <dbReference type="RefSeq" id="XP_034246891.1"/>
    </source>
</evidence>
<feature type="transmembrane region" description="Helical" evidence="10">
    <location>
        <begin position="389"/>
        <end position="409"/>
    </location>
</feature>
<dbReference type="CTD" id="22845"/>
<organism evidence="12">
    <name type="scientific">Thrips palmi</name>
    <name type="common">Melon thrips</name>
    <dbReference type="NCBI Taxonomy" id="161013"/>
    <lineage>
        <taxon>Eukaryota</taxon>
        <taxon>Metazoa</taxon>
        <taxon>Ecdysozoa</taxon>
        <taxon>Arthropoda</taxon>
        <taxon>Hexapoda</taxon>
        <taxon>Insecta</taxon>
        <taxon>Pterygota</taxon>
        <taxon>Neoptera</taxon>
        <taxon>Paraneoptera</taxon>
        <taxon>Thysanoptera</taxon>
        <taxon>Terebrantia</taxon>
        <taxon>Thripoidea</taxon>
        <taxon>Thripidae</taxon>
        <taxon>Thrips</taxon>
    </lineage>
</organism>
<dbReference type="InterPro" id="IPR032974">
    <property type="entry name" value="Polypren_kinase"/>
</dbReference>
<gene>
    <name evidence="12" type="primary">LOC117648463</name>
</gene>
<dbReference type="GO" id="GO:0005789">
    <property type="term" value="C:endoplasmic reticulum membrane"/>
    <property type="evidence" value="ECO:0007669"/>
    <property type="project" value="UniProtKB-SubCell"/>
</dbReference>
<keyword evidence="6 12" id="KW-0418">Kinase</keyword>
<feature type="transmembrane region" description="Helical" evidence="10">
    <location>
        <begin position="64"/>
        <end position="83"/>
    </location>
</feature>
<evidence type="ECO:0000256" key="5">
    <source>
        <dbReference type="ARBA" id="ARBA00022692"/>
    </source>
</evidence>
<dbReference type="OrthoDB" id="377083at2759"/>
<evidence type="ECO:0000256" key="7">
    <source>
        <dbReference type="ARBA" id="ARBA00022824"/>
    </source>
</evidence>
<keyword evidence="5 10" id="KW-0812">Transmembrane</keyword>
<comment type="similarity">
    <text evidence="2">Belongs to the polyprenol kinase family.</text>
</comment>
<evidence type="ECO:0000256" key="2">
    <source>
        <dbReference type="ARBA" id="ARBA00010794"/>
    </source>
</evidence>
<keyword evidence="11" id="KW-1185">Reference proteome</keyword>
<keyword evidence="7" id="KW-0256">Endoplasmic reticulum</keyword>
<feature type="transmembrane region" description="Helical" evidence="10">
    <location>
        <begin position="429"/>
        <end position="448"/>
    </location>
</feature>
<evidence type="ECO:0000256" key="10">
    <source>
        <dbReference type="SAM" id="Phobius"/>
    </source>
</evidence>
<dbReference type="PANTHER" id="PTHR13205">
    <property type="entry name" value="TRANSMEMBRANE PROTEIN 15-RELATED"/>
    <property type="match status" value="1"/>
</dbReference>
<reference evidence="12" key="1">
    <citation type="submission" date="2025-08" db="UniProtKB">
        <authorList>
            <consortium name="RefSeq"/>
        </authorList>
    </citation>
    <scope>IDENTIFICATION</scope>
    <source>
        <tissue evidence="12">Total insect</tissue>
    </source>
</reference>
<evidence type="ECO:0000256" key="8">
    <source>
        <dbReference type="ARBA" id="ARBA00022989"/>
    </source>
</evidence>
<accession>A0A6P8Z923</accession>
<dbReference type="AlphaFoldDB" id="A0A6P8Z923"/>
<evidence type="ECO:0000256" key="1">
    <source>
        <dbReference type="ARBA" id="ARBA00004477"/>
    </source>
</evidence>
<feature type="transmembrane region" description="Helical" evidence="10">
    <location>
        <begin position="150"/>
        <end position="173"/>
    </location>
</feature>
<name>A0A6P8Z923_THRPL</name>